<keyword evidence="1" id="KW-0812">Transmembrane</keyword>
<accession>A0A327P1A6</accession>
<keyword evidence="1" id="KW-1133">Transmembrane helix</keyword>
<dbReference type="Proteomes" id="UP000249610">
    <property type="component" value="Unassembled WGS sequence"/>
</dbReference>
<dbReference type="InterPro" id="IPR036514">
    <property type="entry name" value="SGNH_hydro_sf"/>
</dbReference>
<keyword evidence="4" id="KW-1185">Reference proteome</keyword>
<dbReference type="Gene3D" id="3.40.50.1110">
    <property type="entry name" value="SGNH hydrolase"/>
    <property type="match status" value="1"/>
</dbReference>
<gene>
    <name evidence="3" type="ORF">LV83_03444</name>
</gene>
<keyword evidence="1" id="KW-0472">Membrane</keyword>
<dbReference type="InterPro" id="IPR013830">
    <property type="entry name" value="SGNH_hydro"/>
</dbReference>
<dbReference type="EMBL" id="QLLK01000011">
    <property type="protein sequence ID" value="RAI86000.1"/>
    <property type="molecule type" value="Genomic_DNA"/>
</dbReference>
<dbReference type="CDD" id="cd01834">
    <property type="entry name" value="SGNH_hydrolase_like_2"/>
    <property type="match status" value="1"/>
</dbReference>
<evidence type="ECO:0000259" key="2">
    <source>
        <dbReference type="Pfam" id="PF13472"/>
    </source>
</evidence>
<sequence length="360" mass="41346">MKIVASLGQKKVKIVCSIDAHKCKFPKNRNCRRELISFYLGFKYTFYSKTQIMIRFAFVFLLLILPNVSVFSQANYEIPADTQRIVFFGNSITYSGQYISYVETYYRLKYPDRELEWVNLGLPSETVSGLSEENHANGAFPRPDLHERLDRVFEQLKPDLVVVNYGMNDGIYLPFDEGRFQKYKDGINWLDGKIKEIGAEAIFVTPPVYDPVKGPAYANVLNNYSDWLLSKRYTDGWTVMDIHWPMLNYLEDQRDLDSTFYLAKDGIHPGEMGHWLMAKEILLGLGQSEVKNYADLHEALASFPNGQEILGLVAIRQALLRDAWLTATGHLRPGLAEGIPLKEAEEKAREIEVQIKELLR</sequence>
<dbReference type="SUPFAM" id="SSF52266">
    <property type="entry name" value="SGNH hydrolase"/>
    <property type="match status" value="1"/>
</dbReference>
<dbReference type="PANTHER" id="PTHR30383">
    <property type="entry name" value="THIOESTERASE 1/PROTEASE 1/LYSOPHOSPHOLIPASE L1"/>
    <property type="match status" value="1"/>
</dbReference>
<dbReference type="AlphaFoldDB" id="A0A327P1A6"/>
<feature type="transmembrane region" description="Helical" evidence="1">
    <location>
        <begin position="52"/>
        <end position="71"/>
    </location>
</feature>
<feature type="domain" description="SGNH hydrolase-type esterase" evidence="2">
    <location>
        <begin position="87"/>
        <end position="275"/>
    </location>
</feature>
<reference evidence="3 4" key="1">
    <citation type="submission" date="2018-06" db="EMBL/GenBank/DDBJ databases">
        <title>Genomic Encyclopedia of Archaeal and Bacterial Type Strains, Phase II (KMG-II): from individual species to whole genera.</title>
        <authorList>
            <person name="Goeker M."/>
        </authorList>
    </citation>
    <scope>NUCLEOTIDE SEQUENCE [LARGE SCALE GENOMIC DNA]</scope>
    <source>
        <strain evidence="3 4">DSM 23446</strain>
    </source>
</reference>
<dbReference type="PANTHER" id="PTHR30383:SF5">
    <property type="entry name" value="SGNH HYDROLASE-TYPE ESTERASE DOMAIN-CONTAINING PROTEIN"/>
    <property type="match status" value="1"/>
</dbReference>
<name>A0A327P1A6_9BACT</name>
<dbReference type="GO" id="GO:0004622">
    <property type="term" value="F:phosphatidylcholine lysophospholipase activity"/>
    <property type="evidence" value="ECO:0007669"/>
    <property type="project" value="TreeGrafter"/>
</dbReference>
<dbReference type="Pfam" id="PF13472">
    <property type="entry name" value="Lipase_GDSL_2"/>
    <property type="match status" value="1"/>
</dbReference>
<dbReference type="InterPro" id="IPR051532">
    <property type="entry name" value="Ester_Hydrolysis_Enzymes"/>
</dbReference>
<protein>
    <submittedName>
        <fullName evidence="3">Lysophospholipase L1-like esterase</fullName>
    </submittedName>
</protein>
<evidence type="ECO:0000313" key="3">
    <source>
        <dbReference type="EMBL" id="RAI86000.1"/>
    </source>
</evidence>
<comment type="caution">
    <text evidence="3">The sequence shown here is derived from an EMBL/GenBank/DDBJ whole genome shotgun (WGS) entry which is preliminary data.</text>
</comment>
<evidence type="ECO:0000256" key="1">
    <source>
        <dbReference type="SAM" id="Phobius"/>
    </source>
</evidence>
<proteinExistence type="predicted"/>
<evidence type="ECO:0000313" key="4">
    <source>
        <dbReference type="Proteomes" id="UP000249610"/>
    </source>
</evidence>
<organism evidence="3 4">
    <name type="scientific">Algoriphagus yeomjeoni</name>
    <dbReference type="NCBI Taxonomy" id="291403"/>
    <lineage>
        <taxon>Bacteria</taxon>
        <taxon>Pseudomonadati</taxon>
        <taxon>Bacteroidota</taxon>
        <taxon>Cytophagia</taxon>
        <taxon>Cytophagales</taxon>
        <taxon>Cyclobacteriaceae</taxon>
        <taxon>Algoriphagus</taxon>
    </lineage>
</organism>